<gene>
    <name evidence="2" type="ORF">GCM10018793_57880</name>
</gene>
<keyword evidence="3" id="KW-1185">Reference proteome</keyword>
<dbReference type="GO" id="GO:0008146">
    <property type="term" value="F:sulfotransferase activity"/>
    <property type="evidence" value="ECO:0007669"/>
    <property type="project" value="InterPro"/>
</dbReference>
<comment type="caution">
    <text evidence="2">The sequence shown here is derived from an EMBL/GenBank/DDBJ whole genome shotgun (WGS) entry which is preliminary data.</text>
</comment>
<reference evidence="2" key="1">
    <citation type="journal article" date="2014" name="Int. J. Syst. Evol. Microbiol.">
        <title>Complete genome sequence of Corynebacterium casei LMG S-19264T (=DSM 44701T), isolated from a smear-ripened cheese.</title>
        <authorList>
            <consortium name="US DOE Joint Genome Institute (JGI-PGF)"/>
            <person name="Walter F."/>
            <person name="Albersmeier A."/>
            <person name="Kalinowski J."/>
            <person name="Ruckert C."/>
        </authorList>
    </citation>
    <scope>NUCLEOTIDE SEQUENCE</scope>
    <source>
        <strain evidence="2">JCM 5069</strain>
    </source>
</reference>
<dbReference type="InterPro" id="IPR027417">
    <property type="entry name" value="P-loop_NTPase"/>
</dbReference>
<dbReference type="AlphaFoldDB" id="A0A919L7J9"/>
<evidence type="ECO:0000313" key="3">
    <source>
        <dbReference type="Proteomes" id="UP000603708"/>
    </source>
</evidence>
<dbReference type="RefSeq" id="WP_189937081.1">
    <property type="nucleotide sequence ID" value="NZ_BNCD01000022.1"/>
</dbReference>
<dbReference type="InterPro" id="IPR000863">
    <property type="entry name" value="Sulfotransferase_dom"/>
</dbReference>
<proteinExistence type="predicted"/>
<dbReference type="Pfam" id="PF00685">
    <property type="entry name" value="Sulfotransfer_1"/>
    <property type="match status" value="1"/>
</dbReference>
<sequence>MTYITLPGPTGASRLHDWTDFYGAWHEAAGAYPHMTVTTFEDLKSRPVPTLQKNLQDLGISVAENVLTEAVERSSFANMRAHEEKHPDDEEKHPMIKTRIMRSGTPQEWHRWMTPTIAQRFG</sequence>
<name>A0A919L7J9_9ACTN</name>
<dbReference type="SUPFAM" id="SSF52540">
    <property type="entry name" value="P-loop containing nucleoside triphosphate hydrolases"/>
    <property type="match status" value="1"/>
</dbReference>
<accession>A0A919L7J9</accession>
<dbReference type="Proteomes" id="UP000603708">
    <property type="component" value="Unassembled WGS sequence"/>
</dbReference>
<reference evidence="2" key="2">
    <citation type="submission" date="2020-09" db="EMBL/GenBank/DDBJ databases">
        <authorList>
            <person name="Sun Q."/>
            <person name="Ohkuma M."/>
        </authorList>
    </citation>
    <scope>NUCLEOTIDE SEQUENCE</scope>
    <source>
        <strain evidence="2">JCM 5069</strain>
    </source>
</reference>
<protein>
    <recommendedName>
        <fullName evidence="1">Sulfotransferase domain-containing protein</fullName>
    </recommendedName>
</protein>
<evidence type="ECO:0000259" key="1">
    <source>
        <dbReference type="Pfam" id="PF00685"/>
    </source>
</evidence>
<dbReference type="Gene3D" id="3.40.50.300">
    <property type="entry name" value="P-loop containing nucleotide triphosphate hydrolases"/>
    <property type="match status" value="1"/>
</dbReference>
<dbReference type="EMBL" id="BNCD01000022">
    <property type="protein sequence ID" value="GHH86349.1"/>
    <property type="molecule type" value="Genomic_DNA"/>
</dbReference>
<evidence type="ECO:0000313" key="2">
    <source>
        <dbReference type="EMBL" id="GHH86349.1"/>
    </source>
</evidence>
<feature type="domain" description="Sulfotransferase" evidence="1">
    <location>
        <begin position="16"/>
        <end position="121"/>
    </location>
</feature>
<organism evidence="2 3">
    <name type="scientific">Streptomyces sulfonofaciens</name>
    <dbReference type="NCBI Taxonomy" id="68272"/>
    <lineage>
        <taxon>Bacteria</taxon>
        <taxon>Bacillati</taxon>
        <taxon>Actinomycetota</taxon>
        <taxon>Actinomycetes</taxon>
        <taxon>Kitasatosporales</taxon>
        <taxon>Streptomycetaceae</taxon>
        <taxon>Streptomyces</taxon>
    </lineage>
</organism>